<feature type="region of interest" description="Disordered" evidence="1">
    <location>
        <begin position="1"/>
        <end position="41"/>
    </location>
</feature>
<organism evidence="2 3">
    <name type="scientific">Iodidimonas muriae</name>
    <dbReference type="NCBI Taxonomy" id="261467"/>
    <lineage>
        <taxon>Bacteria</taxon>
        <taxon>Pseudomonadati</taxon>
        <taxon>Pseudomonadota</taxon>
        <taxon>Alphaproteobacteria</taxon>
        <taxon>Iodidimonadales</taxon>
        <taxon>Iodidimonadaceae</taxon>
        <taxon>Iodidimonas</taxon>
    </lineage>
</organism>
<accession>A0ABQ2L912</accession>
<feature type="compositionally biased region" description="Polar residues" evidence="1">
    <location>
        <begin position="1"/>
        <end position="11"/>
    </location>
</feature>
<gene>
    <name evidence="2" type="ORF">GCM10007972_06270</name>
</gene>
<proteinExistence type="predicted"/>
<evidence type="ECO:0000313" key="3">
    <source>
        <dbReference type="Proteomes" id="UP000602381"/>
    </source>
</evidence>
<dbReference type="EMBL" id="BMOV01000002">
    <property type="protein sequence ID" value="GGO07183.1"/>
    <property type="molecule type" value="Genomic_DNA"/>
</dbReference>
<protein>
    <submittedName>
        <fullName evidence="2">Uncharacterized protein</fullName>
    </submittedName>
</protein>
<evidence type="ECO:0000313" key="2">
    <source>
        <dbReference type="EMBL" id="GGO07183.1"/>
    </source>
</evidence>
<keyword evidence="3" id="KW-1185">Reference proteome</keyword>
<comment type="caution">
    <text evidence="2">The sequence shown here is derived from an EMBL/GenBank/DDBJ whole genome shotgun (WGS) entry which is preliminary data.</text>
</comment>
<name>A0ABQ2L912_9PROT</name>
<dbReference type="Proteomes" id="UP000602381">
    <property type="component" value="Unassembled WGS sequence"/>
</dbReference>
<dbReference type="RefSeq" id="WP_150004218.1">
    <property type="nucleotide sequence ID" value="NZ_BMOV01000002.1"/>
</dbReference>
<feature type="compositionally biased region" description="Basic and acidic residues" evidence="1">
    <location>
        <begin position="14"/>
        <end position="23"/>
    </location>
</feature>
<evidence type="ECO:0000256" key="1">
    <source>
        <dbReference type="SAM" id="MobiDB-lite"/>
    </source>
</evidence>
<reference evidence="3" key="1">
    <citation type="journal article" date="2019" name="Int. J. Syst. Evol. Microbiol.">
        <title>The Global Catalogue of Microorganisms (GCM) 10K type strain sequencing project: providing services to taxonomists for standard genome sequencing and annotation.</title>
        <authorList>
            <consortium name="The Broad Institute Genomics Platform"/>
            <consortium name="The Broad Institute Genome Sequencing Center for Infectious Disease"/>
            <person name="Wu L."/>
            <person name="Ma J."/>
        </authorList>
    </citation>
    <scope>NUCLEOTIDE SEQUENCE [LARGE SCALE GENOMIC DNA]</scope>
    <source>
        <strain evidence="3">JCM 17843</strain>
    </source>
</reference>
<sequence length="60" mass="6773">MSNQPYETNRLSLKGHDCDERAKTHSIPQSRGTHPAMSDAERRRTARLIALSLRRAVTPS</sequence>